<dbReference type="InterPro" id="IPR002716">
    <property type="entry name" value="PIN_dom"/>
</dbReference>
<sequence>MAEIPPLLIFDSPVILAGRLALWQEWGRFGVCVLPRAVMTELERLTRQAIEPQEEAVAREFLRQWPSLGFQVSEASALVGGINPAGQSMSQRARLEEAVAECAYALAQQQPGTLVVLVSNDRPLVGRIQALGHANLCAISLAELNQWMRASQRPQAVVTALNRLPGPAIPASTLGSASAPAQGPANSAPARPLTPSPEASKPPSQPRQAKSAPAQENSTGAQLWQILKTLQNGITLLLALILLSAAGLLAWRLADPEGSEGIWRRLPLSRIPWIRDF</sequence>
<name>A0ABT0C766_THEVL</name>
<dbReference type="InterPro" id="IPR049931">
    <property type="entry name" value="PIN_VapC-like"/>
</dbReference>
<protein>
    <recommendedName>
        <fullName evidence="2">PIN domain-containing protein</fullName>
    </recommendedName>
</protein>
<dbReference type="RefSeq" id="WP_244348754.1">
    <property type="nucleotide sequence ID" value="NZ_JAFIRA010000002.1"/>
</dbReference>
<evidence type="ECO:0000259" key="2">
    <source>
        <dbReference type="Pfam" id="PF13638"/>
    </source>
</evidence>
<organism evidence="3 4">
    <name type="scientific">Thermostichus vulcanus str. 'Rupite'</name>
    <dbReference type="NCBI Taxonomy" id="2813851"/>
    <lineage>
        <taxon>Bacteria</taxon>
        <taxon>Bacillati</taxon>
        <taxon>Cyanobacteriota</taxon>
        <taxon>Cyanophyceae</taxon>
        <taxon>Thermostichales</taxon>
        <taxon>Thermostichaceae</taxon>
        <taxon>Thermostichus</taxon>
    </lineage>
</organism>
<gene>
    <name evidence="3" type="ORF">JX360_01725</name>
</gene>
<reference evidence="3" key="1">
    <citation type="submission" date="2021-02" db="EMBL/GenBank/DDBJ databases">
        <title>The CRISPR/cas machinery reduction and long-range gene transfer in the hot spring cyanobacterium Synechococcus.</title>
        <authorList>
            <person name="Dvorak P."/>
            <person name="Jahodarova E."/>
            <person name="Hasler P."/>
            <person name="Poulickova A."/>
        </authorList>
    </citation>
    <scope>NUCLEOTIDE SEQUENCE</scope>
    <source>
        <strain evidence="3">Rupite</strain>
    </source>
</reference>
<dbReference type="EMBL" id="JAFIRA010000002">
    <property type="protein sequence ID" value="MCJ2541633.1"/>
    <property type="molecule type" value="Genomic_DNA"/>
</dbReference>
<keyword evidence="4" id="KW-1185">Reference proteome</keyword>
<dbReference type="Proteomes" id="UP000830835">
    <property type="component" value="Unassembled WGS sequence"/>
</dbReference>
<feature type="region of interest" description="Disordered" evidence="1">
    <location>
        <begin position="171"/>
        <end position="216"/>
    </location>
</feature>
<comment type="caution">
    <text evidence="3">The sequence shown here is derived from an EMBL/GenBank/DDBJ whole genome shotgun (WGS) entry which is preliminary data.</text>
</comment>
<dbReference type="CDD" id="cd18710">
    <property type="entry name" value="PIN_VapC-like"/>
    <property type="match status" value="1"/>
</dbReference>
<evidence type="ECO:0000313" key="3">
    <source>
        <dbReference type="EMBL" id="MCJ2541633.1"/>
    </source>
</evidence>
<evidence type="ECO:0000313" key="4">
    <source>
        <dbReference type="Proteomes" id="UP000830835"/>
    </source>
</evidence>
<evidence type="ECO:0000256" key="1">
    <source>
        <dbReference type="SAM" id="MobiDB-lite"/>
    </source>
</evidence>
<dbReference type="Pfam" id="PF13638">
    <property type="entry name" value="PIN_4"/>
    <property type="match status" value="1"/>
</dbReference>
<proteinExistence type="predicted"/>
<accession>A0ABT0C766</accession>
<feature type="domain" description="PIN" evidence="2">
    <location>
        <begin position="31"/>
        <end position="124"/>
    </location>
</feature>